<dbReference type="InterPro" id="IPR015421">
    <property type="entry name" value="PyrdxlP-dep_Trfase_major"/>
</dbReference>
<dbReference type="RefSeq" id="WP_072905149.1">
    <property type="nucleotide sequence ID" value="NZ_FQZT01000001.1"/>
</dbReference>
<protein>
    <submittedName>
        <fullName evidence="2">Aspartate aminotransferase</fullName>
    </submittedName>
</protein>
<dbReference type="PANTHER" id="PTHR42691">
    <property type="entry name" value="ASPARTATE AMINOTRANSFERASE YHDR-RELATED"/>
    <property type="match status" value="1"/>
</dbReference>
<dbReference type="PANTHER" id="PTHR42691:SF1">
    <property type="entry name" value="ASPARTATE AMINOTRANSFERASE YHDR-RELATED"/>
    <property type="match status" value="1"/>
</dbReference>
<dbReference type="Gene3D" id="3.40.640.10">
    <property type="entry name" value="Type I PLP-dependent aspartate aminotransferase-like (Major domain)"/>
    <property type="match status" value="1"/>
</dbReference>
<dbReference type="NCBIfam" id="NF005305">
    <property type="entry name" value="PRK06836.1"/>
    <property type="match status" value="1"/>
</dbReference>
<dbReference type="EMBL" id="FQZT01000001">
    <property type="protein sequence ID" value="SHI58700.1"/>
    <property type="molecule type" value="Genomic_DNA"/>
</dbReference>
<keyword evidence="3" id="KW-1185">Reference proteome</keyword>
<dbReference type="GO" id="GO:0008483">
    <property type="term" value="F:transaminase activity"/>
    <property type="evidence" value="ECO:0007669"/>
    <property type="project" value="UniProtKB-KW"/>
</dbReference>
<keyword evidence="2" id="KW-0032">Aminotransferase</keyword>
<dbReference type="SUPFAM" id="SSF53383">
    <property type="entry name" value="PLP-dependent transferases"/>
    <property type="match status" value="1"/>
</dbReference>
<organism evidence="2 3">
    <name type="scientific">Malonomonas rubra DSM 5091</name>
    <dbReference type="NCBI Taxonomy" id="1122189"/>
    <lineage>
        <taxon>Bacteria</taxon>
        <taxon>Pseudomonadati</taxon>
        <taxon>Thermodesulfobacteriota</taxon>
        <taxon>Desulfuromonadia</taxon>
        <taxon>Desulfuromonadales</taxon>
        <taxon>Geopsychrobacteraceae</taxon>
        <taxon>Malonomonas</taxon>
    </lineage>
</organism>
<evidence type="ECO:0000259" key="1">
    <source>
        <dbReference type="Pfam" id="PF00155"/>
    </source>
</evidence>
<feature type="domain" description="Aminotransferase class I/classII large" evidence="1">
    <location>
        <begin position="36"/>
        <end position="379"/>
    </location>
</feature>
<gene>
    <name evidence="2" type="ORF">SAMN02745165_00483</name>
</gene>
<keyword evidence="2" id="KW-0808">Transferase</keyword>
<name>A0A1M6CCD1_MALRU</name>
<dbReference type="CDD" id="cd00609">
    <property type="entry name" value="AAT_like"/>
    <property type="match status" value="1"/>
</dbReference>
<dbReference type="GO" id="GO:0030170">
    <property type="term" value="F:pyridoxal phosphate binding"/>
    <property type="evidence" value="ECO:0007669"/>
    <property type="project" value="InterPro"/>
</dbReference>
<reference evidence="2 3" key="1">
    <citation type="submission" date="2016-11" db="EMBL/GenBank/DDBJ databases">
        <authorList>
            <person name="Jaros S."/>
            <person name="Januszkiewicz K."/>
            <person name="Wedrychowicz H."/>
        </authorList>
    </citation>
    <scope>NUCLEOTIDE SEQUENCE [LARGE SCALE GENOMIC DNA]</scope>
    <source>
        <strain evidence="2 3">DSM 5091</strain>
    </source>
</reference>
<dbReference type="STRING" id="1122189.SAMN02745165_00483"/>
<dbReference type="Pfam" id="PF00155">
    <property type="entry name" value="Aminotran_1_2"/>
    <property type="match status" value="1"/>
</dbReference>
<dbReference type="OrthoDB" id="9804474at2"/>
<dbReference type="InterPro" id="IPR015422">
    <property type="entry name" value="PyrdxlP-dep_Trfase_small"/>
</dbReference>
<dbReference type="InterPro" id="IPR004839">
    <property type="entry name" value="Aminotransferase_I/II_large"/>
</dbReference>
<sequence>MTIAAKVNECIERASWIRKMFEEGAALREQYGADQVFDFTLGNPTIEPPKELHAELKRIAENPEPGMHRYMNNAGYDDTRAAVAEVIAEQCDQPVGAEHIVMTCGAGAAMNVVLKTLLNPGDEVIILTPFFVEYKFYIDNHQGIPVTVACKDDFQPDIEAIGAAITARTKAIIVNSPNNPTGVIYPEATLKNLGEMLKQKEQEFGNAITVISDEPYAKISYGEEVPCIFNCIDNAVIVTSHSKDLALPGERIGYLAASPAMDDINLFMQGAIFCNRVLGFVNAPAMMQRLVTNLQRSSVDSEIYRRKRDMLYDKLTELGFEMIKPGGGFYLFPKSPMSDEMEFIRLAQKYRILLVPGSGFGAPGFFRIAYCVDDDMIERSLPLWEQLAKEAGL</sequence>
<dbReference type="Proteomes" id="UP000184171">
    <property type="component" value="Unassembled WGS sequence"/>
</dbReference>
<evidence type="ECO:0000313" key="3">
    <source>
        <dbReference type="Proteomes" id="UP000184171"/>
    </source>
</evidence>
<accession>A0A1M6CCD1</accession>
<dbReference type="Gene3D" id="3.90.1150.10">
    <property type="entry name" value="Aspartate Aminotransferase, domain 1"/>
    <property type="match status" value="1"/>
</dbReference>
<dbReference type="AlphaFoldDB" id="A0A1M6CCD1"/>
<dbReference type="InterPro" id="IPR015424">
    <property type="entry name" value="PyrdxlP-dep_Trfase"/>
</dbReference>
<evidence type="ECO:0000313" key="2">
    <source>
        <dbReference type="EMBL" id="SHI58700.1"/>
    </source>
</evidence>
<proteinExistence type="predicted"/>